<accession>A0A6J5NB85</accession>
<evidence type="ECO:0000313" key="1">
    <source>
        <dbReference type="EMBL" id="CAB4154395.1"/>
    </source>
</evidence>
<gene>
    <name evidence="1" type="ORF">UFOVP629_126</name>
</gene>
<sequence>MEQKSSLVDDLVSPKTHDSKLDCGLTKVKSQMDEEAAEALEKAIEMIRNDTGSGRSKVYSCEWLTDVLRKHKYDISSSTVARHVAKRCRCE</sequence>
<dbReference type="EMBL" id="LR796612">
    <property type="protein sequence ID" value="CAB4154395.1"/>
    <property type="molecule type" value="Genomic_DNA"/>
</dbReference>
<proteinExistence type="predicted"/>
<protein>
    <submittedName>
        <fullName evidence="1">Uncharacterized protein</fullName>
    </submittedName>
</protein>
<name>A0A6J5NB85_9CAUD</name>
<organism evidence="1">
    <name type="scientific">uncultured Caudovirales phage</name>
    <dbReference type="NCBI Taxonomy" id="2100421"/>
    <lineage>
        <taxon>Viruses</taxon>
        <taxon>Duplodnaviria</taxon>
        <taxon>Heunggongvirae</taxon>
        <taxon>Uroviricota</taxon>
        <taxon>Caudoviricetes</taxon>
        <taxon>Peduoviridae</taxon>
        <taxon>Maltschvirus</taxon>
        <taxon>Maltschvirus maltsch</taxon>
    </lineage>
</organism>
<reference evidence="1" key="1">
    <citation type="submission" date="2020-04" db="EMBL/GenBank/DDBJ databases">
        <authorList>
            <person name="Chiriac C."/>
            <person name="Salcher M."/>
            <person name="Ghai R."/>
            <person name="Kavagutti S V."/>
        </authorList>
    </citation>
    <scope>NUCLEOTIDE SEQUENCE</scope>
</reference>